<protein>
    <submittedName>
        <fullName evidence="1">Uncharacterized protein</fullName>
    </submittedName>
</protein>
<evidence type="ECO:0000313" key="2">
    <source>
        <dbReference type="Proteomes" id="UP001241377"/>
    </source>
</evidence>
<organism evidence="1 2">
    <name type="scientific">Naganishia cerealis</name>
    <dbReference type="NCBI Taxonomy" id="610337"/>
    <lineage>
        <taxon>Eukaryota</taxon>
        <taxon>Fungi</taxon>
        <taxon>Dikarya</taxon>
        <taxon>Basidiomycota</taxon>
        <taxon>Agaricomycotina</taxon>
        <taxon>Tremellomycetes</taxon>
        <taxon>Filobasidiales</taxon>
        <taxon>Filobasidiaceae</taxon>
        <taxon>Naganishia</taxon>
    </lineage>
</organism>
<sequence length="257" mass="28957">MPFEAGPGLLLVFMDLGDKVNEAEFHEWYGEEHVPLRTSTLSTFHTATRFEAIDGKQPQWAAMYTISDNTVFGREEYTKLRANRSPREADLVNRLALLDRRVSSYTMEVYDGSLPRSLQIYKLTSDPSANPSPKSEPPALVIYTAVTPKDSTSKAEFEALLTSAEHRYAKLPGFIRVRRFAPVDTGRTGLSVPQGEKKDIGAVLEVAEFSNGSITDEEAYQALTAWYDEALEPMVSYIERRPFKLYKDYEPTAALKQ</sequence>
<comment type="caution">
    <text evidence="1">The sequence shown here is derived from an EMBL/GenBank/DDBJ whole genome shotgun (WGS) entry which is preliminary data.</text>
</comment>
<reference evidence="1" key="1">
    <citation type="submission" date="2023-04" db="EMBL/GenBank/DDBJ databases">
        <title>Draft Genome sequencing of Naganishia species isolated from polar environments using Oxford Nanopore Technology.</title>
        <authorList>
            <person name="Leo P."/>
            <person name="Venkateswaran K."/>
        </authorList>
    </citation>
    <scope>NUCLEOTIDE SEQUENCE</scope>
    <source>
        <strain evidence="1">MNA-CCFEE 5261</strain>
    </source>
</reference>
<evidence type="ECO:0000313" key="1">
    <source>
        <dbReference type="EMBL" id="KAJ9100965.1"/>
    </source>
</evidence>
<dbReference type="Proteomes" id="UP001241377">
    <property type="component" value="Unassembled WGS sequence"/>
</dbReference>
<name>A0ACC2VPZ6_9TREE</name>
<gene>
    <name evidence="1" type="ORF">QFC19_005361</name>
</gene>
<dbReference type="EMBL" id="JASBWR010000060">
    <property type="protein sequence ID" value="KAJ9100965.1"/>
    <property type="molecule type" value="Genomic_DNA"/>
</dbReference>
<proteinExistence type="predicted"/>
<keyword evidence="2" id="KW-1185">Reference proteome</keyword>
<accession>A0ACC2VPZ6</accession>